<reference evidence="2" key="1">
    <citation type="submission" date="2023-09" db="EMBL/GenBank/DDBJ databases">
        <title>Genomes of two closely related lineages of the louse Polyplax serrata with different host specificities.</title>
        <authorList>
            <person name="Martinu J."/>
            <person name="Tarabai H."/>
            <person name="Stefka J."/>
            <person name="Hypsa V."/>
        </authorList>
    </citation>
    <scope>NUCLEOTIDE SEQUENCE [LARGE SCALE GENOMIC DNA]</scope>
    <source>
        <strain evidence="2">HR10_N</strain>
    </source>
</reference>
<keyword evidence="1" id="KW-0812">Transmembrane</keyword>
<dbReference type="InterPro" id="IPR002994">
    <property type="entry name" value="Surf1/Shy1"/>
</dbReference>
<dbReference type="Proteomes" id="UP001360424">
    <property type="component" value="Chromosome"/>
</dbReference>
<proteinExistence type="inferred from homology"/>
<keyword evidence="1" id="KW-1133">Transmembrane helix</keyword>
<keyword evidence="1" id="KW-1003">Cell membrane</keyword>
<dbReference type="Pfam" id="PF02104">
    <property type="entry name" value="SURF1"/>
    <property type="match status" value="1"/>
</dbReference>
<keyword evidence="1" id="KW-0472">Membrane</keyword>
<evidence type="ECO:0000313" key="2">
    <source>
        <dbReference type="EMBL" id="WWR11940.1"/>
    </source>
</evidence>
<accession>A0ABZ2GXU4</accession>
<evidence type="ECO:0000313" key="3">
    <source>
        <dbReference type="Proteomes" id="UP001360424"/>
    </source>
</evidence>
<gene>
    <name evidence="2" type="ORF">RQL38_02155</name>
</gene>
<organism evidence="2 3">
    <name type="scientific">Candidatus Legionella polyplacis</name>
    <dbReference type="NCBI Taxonomy" id="2005262"/>
    <lineage>
        <taxon>Bacteria</taxon>
        <taxon>Pseudomonadati</taxon>
        <taxon>Pseudomonadota</taxon>
        <taxon>Gammaproteobacteria</taxon>
        <taxon>Legionellales</taxon>
        <taxon>Legionellaceae</taxon>
        <taxon>Legionella</taxon>
    </lineage>
</organism>
<comment type="similarity">
    <text evidence="1">Belongs to the SURF1 family.</text>
</comment>
<dbReference type="EMBL" id="CP135136">
    <property type="protein sequence ID" value="WWR11940.1"/>
    <property type="molecule type" value="Genomic_DNA"/>
</dbReference>
<feature type="transmembrane region" description="Helical" evidence="1">
    <location>
        <begin position="6"/>
        <end position="26"/>
    </location>
</feature>
<comment type="subcellular location">
    <subcellularLocation>
        <location evidence="1">Cell membrane</location>
        <topology evidence="1">Multi-pass membrane protein</topology>
    </subcellularLocation>
</comment>
<sequence length="228" mass="27963">MFFKIFINVIYLLIFLILISLGLFQFHKANEKREFLKKSYLFNKNSYLKEWTVNMNFPYNLEKIIIKGKYLKNFLLLDNQYCHHNFGYRFFVPLLLLNGKLVLVDNGWISYSNFNIEKTRKEKLLSVINDFHNVIGYVYYPIKNYWLLGKFLEKRHGIFFVESLDLQELGKFLKKRIYPFILLLDYQKKHNCFYEEKIDSMSFFLKNYIYAFQWFFLSIIFIVFYLKK</sequence>
<dbReference type="PROSITE" id="PS50895">
    <property type="entry name" value="SURF1"/>
    <property type="match status" value="1"/>
</dbReference>
<protein>
    <recommendedName>
        <fullName evidence="1">SURF1-like protein</fullName>
    </recommendedName>
</protein>
<dbReference type="RefSeq" id="WP_338521426.1">
    <property type="nucleotide sequence ID" value="NZ_CP135136.1"/>
</dbReference>
<keyword evidence="3" id="KW-1185">Reference proteome</keyword>
<evidence type="ECO:0000256" key="1">
    <source>
        <dbReference type="RuleBase" id="RU363076"/>
    </source>
</evidence>
<feature type="transmembrane region" description="Helical" evidence="1">
    <location>
        <begin position="207"/>
        <end position="226"/>
    </location>
</feature>
<name>A0ABZ2GXU4_9GAMM</name>